<dbReference type="Proteomes" id="UP000522313">
    <property type="component" value="Unassembled WGS sequence"/>
</dbReference>
<dbReference type="RefSeq" id="WP_184503956.1">
    <property type="nucleotide sequence ID" value="NZ_JACHBT010000002.1"/>
</dbReference>
<evidence type="ECO:0000313" key="3">
    <source>
        <dbReference type="Proteomes" id="UP000522313"/>
    </source>
</evidence>
<dbReference type="Gene3D" id="1.10.30.50">
    <property type="match status" value="1"/>
</dbReference>
<organism evidence="2 3">
    <name type="scientific">Sphingomonas endophytica</name>
    <dbReference type="NCBI Taxonomy" id="869719"/>
    <lineage>
        <taxon>Bacteria</taxon>
        <taxon>Pseudomonadati</taxon>
        <taxon>Pseudomonadota</taxon>
        <taxon>Alphaproteobacteria</taxon>
        <taxon>Sphingomonadales</taxon>
        <taxon>Sphingomonadaceae</taxon>
        <taxon>Sphingomonas</taxon>
    </lineage>
</organism>
<name>A0A7X0J9B2_9SPHN</name>
<evidence type="ECO:0000313" key="2">
    <source>
        <dbReference type="EMBL" id="MBB6503481.1"/>
    </source>
</evidence>
<keyword evidence="2" id="KW-0255">Endonuclease</keyword>
<feature type="domain" description="HNH" evidence="1">
    <location>
        <begin position="28"/>
        <end position="67"/>
    </location>
</feature>
<keyword evidence="2" id="KW-0378">Hydrolase</keyword>
<reference evidence="2 3" key="1">
    <citation type="submission" date="2020-08" db="EMBL/GenBank/DDBJ databases">
        <title>The Agave Microbiome: Exploring the role of microbial communities in plant adaptations to desert environments.</title>
        <authorList>
            <person name="Partida-Martinez L.P."/>
        </authorList>
    </citation>
    <scope>NUCLEOTIDE SEQUENCE [LARGE SCALE GENOMIC DNA]</scope>
    <source>
        <strain evidence="2 3">AS3.13</strain>
    </source>
</reference>
<dbReference type="EMBL" id="JACHBT010000002">
    <property type="protein sequence ID" value="MBB6503481.1"/>
    <property type="molecule type" value="Genomic_DNA"/>
</dbReference>
<dbReference type="GO" id="GO:0008270">
    <property type="term" value="F:zinc ion binding"/>
    <property type="evidence" value="ECO:0007669"/>
    <property type="project" value="InterPro"/>
</dbReference>
<reference evidence="2 3" key="2">
    <citation type="submission" date="2020-08" db="EMBL/GenBank/DDBJ databases">
        <authorList>
            <person name="Partida-Martinez L."/>
            <person name="Huntemann M."/>
            <person name="Clum A."/>
            <person name="Wang J."/>
            <person name="Palaniappan K."/>
            <person name="Ritter S."/>
            <person name="Chen I.-M."/>
            <person name="Stamatis D."/>
            <person name="Reddy T."/>
            <person name="O'Malley R."/>
            <person name="Daum C."/>
            <person name="Shapiro N."/>
            <person name="Ivanova N."/>
            <person name="Kyrpides N."/>
            <person name="Woyke T."/>
        </authorList>
    </citation>
    <scope>NUCLEOTIDE SEQUENCE [LARGE SCALE GENOMIC DNA]</scope>
    <source>
        <strain evidence="2 3">AS3.13</strain>
    </source>
</reference>
<keyword evidence="2" id="KW-0540">Nuclease</keyword>
<dbReference type="AlphaFoldDB" id="A0A7X0J9B2"/>
<proteinExistence type="predicted"/>
<dbReference type="InterPro" id="IPR002711">
    <property type="entry name" value="HNH"/>
</dbReference>
<comment type="caution">
    <text evidence="2">The sequence shown here is derived from an EMBL/GenBank/DDBJ whole genome shotgun (WGS) entry which is preliminary data.</text>
</comment>
<sequence length="115" mass="12670">MVGRIRRKAGLAEADARARRVDTAPATCALCARPLGTRVEWHHVIPRSEGGTDTVPLHPICHRAIHAAADNATLARAGTLDAIRDLASLSRFLRWIADKPADFHAPTRRRRDPLQ</sequence>
<dbReference type="GO" id="GO:0004519">
    <property type="term" value="F:endonuclease activity"/>
    <property type="evidence" value="ECO:0007669"/>
    <property type="project" value="UniProtKB-KW"/>
</dbReference>
<protein>
    <submittedName>
        <fullName evidence="2">5-methylcytosine-specific restriction endonuclease McrA</fullName>
    </submittedName>
</protein>
<dbReference type="Pfam" id="PF01844">
    <property type="entry name" value="HNH"/>
    <property type="match status" value="1"/>
</dbReference>
<evidence type="ECO:0000259" key="1">
    <source>
        <dbReference type="Pfam" id="PF01844"/>
    </source>
</evidence>
<dbReference type="GO" id="GO:0003676">
    <property type="term" value="F:nucleic acid binding"/>
    <property type="evidence" value="ECO:0007669"/>
    <property type="project" value="InterPro"/>
</dbReference>
<accession>A0A7X0J9B2</accession>
<gene>
    <name evidence="2" type="ORF">F4693_000434</name>
</gene>